<evidence type="ECO:0000313" key="3">
    <source>
        <dbReference type="Proteomes" id="UP001175261"/>
    </source>
</evidence>
<keyword evidence="1" id="KW-0732">Signal</keyword>
<dbReference type="Proteomes" id="UP001175261">
    <property type="component" value="Unassembled WGS sequence"/>
</dbReference>
<organism evidence="2 3">
    <name type="scientific">Sarocladium strictum</name>
    <name type="common">Black bundle disease fungus</name>
    <name type="synonym">Acremonium strictum</name>
    <dbReference type="NCBI Taxonomy" id="5046"/>
    <lineage>
        <taxon>Eukaryota</taxon>
        <taxon>Fungi</taxon>
        <taxon>Dikarya</taxon>
        <taxon>Ascomycota</taxon>
        <taxon>Pezizomycotina</taxon>
        <taxon>Sordariomycetes</taxon>
        <taxon>Hypocreomycetidae</taxon>
        <taxon>Hypocreales</taxon>
        <taxon>Sarocladiaceae</taxon>
        <taxon>Sarocladium</taxon>
    </lineage>
</organism>
<dbReference type="AlphaFoldDB" id="A0AA39L4X4"/>
<comment type="caution">
    <text evidence="2">The sequence shown here is derived from an EMBL/GenBank/DDBJ whole genome shotgun (WGS) entry which is preliminary data.</text>
</comment>
<proteinExistence type="predicted"/>
<evidence type="ECO:0000313" key="2">
    <source>
        <dbReference type="EMBL" id="KAK0384646.1"/>
    </source>
</evidence>
<gene>
    <name evidence="2" type="ORF">NLU13_8732</name>
</gene>
<feature type="signal peptide" evidence="1">
    <location>
        <begin position="1"/>
        <end position="20"/>
    </location>
</feature>
<dbReference type="EMBL" id="JAPDFR010000008">
    <property type="protein sequence ID" value="KAK0384646.1"/>
    <property type="molecule type" value="Genomic_DNA"/>
</dbReference>
<protein>
    <submittedName>
        <fullName evidence="2">Uncharacterized protein</fullName>
    </submittedName>
</protein>
<evidence type="ECO:0000256" key="1">
    <source>
        <dbReference type="SAM" id="SignalP"/>
    </source>
</evidence>
<name>A0AA39L4X4_SARSR</name>
<reference evidence="2" key="1">
    <citation type="submission" date="2022-10" db="EMBL/GenBank/DDBJ databases">
        <title>Determination and structural analysis of whole genome sequence of Sarocladium strictum F4-1.</title>
        <authorList>
            <person name="Hu L."/>
            <person name="Jiang Y."/>
        </authorList>
    </citation>
    <scope>NUCLEOTIDE SEQUENCE</scope>
    <source>
        <strain evidence="2">F4-1</strain>
    </source>
</reference>
<feature type="chain" id="PRO_5041345923" evidence="1">
    <location>
        <begin position="21"/>
        <end position="332"/>
    </location>
</feature>
<keyword evidence="3" id="KW-1185">Reference proteome</keyword>
<accession>A0AA39L4X4</accession>
<sequence>MLTKATLLAAACAAVAQAQANEYWFIPEGLTGQFCDGISVPDWDACEEAYVDWFINREMAIGPGFLEGQTLTVDGCQLRYVECGGKDYGWTQEDEMGLFGILRDTCEPLGAGGVRRQGDLCVIAENPTRPFGPLKRDLDAIEAPEAEVKRAAVPEPEPIRDHPKDILVSRDLIAESNSLQRRQSCSGDSTCYGYTQTTFAGNIRGTRIDLCQVPSGSSCGESYSRTISSSWTAGIEVTAGLKDIIDLTASFSMTEGESYTTTLTTNIVVDCGEGGRGRVVYYPYMEVSSGECTVGTCSGGLCSVEERSQCTTRKPIPEDSSFLAGEYSFECN</sequence>